<accession>A0A0C3ERE7</accession>
<dbReference type="OrthoDB" id="3687641at2759"/>
<name>A0A0C3ERE7_PILCF</name>
<proteinExistence type="inferred from homology"/>
<evidence type="ECO:0000313" key="3">
    <source>
        <dbReference type="EMBL" id="KIM75130.1"/>
    </source>
</evidence>
<comment type="similarity">
    <text evidence="2">Belongs to the ustYa family.</text>
</comment>
<dbReference type="PANTHER" id="PTHR33365:SF4">
    <property type="entry name" value="CYCLOCHLOROTINE BIOSYNTHESIS PROTEIN O"/>
    <property type="match status" value="1"/>
</dbReference>
<dbReference type="GO" id="GO:0043386">
    <property type="term" value="P:mycotoxin biosynthetic process"/>
    <property type="evidence" value="ECO:0007669"/>
    <property type="project" value="InterPro"/>
</dbReference>
<protein>
    <submittedName>
        <fullName evidence="3">Uncharacterized protein</fullName>
    </submittedName>
</protein>
<dbReference type="AlphaFoldDB" id="A0A0C3ERE7"/>
<keyword evidence="4" id="KW-1185">Reference proteome</keyword>
<sequence length="98" mass="11855">MVRQALHPEYYPPKPIERGFDHIDHCINSIRDSVMCSVDVTPNIWIWDEVRQRSVPRLDTVHACRNFEKVRDWARIHHLEKELIYTVHVEDDLEYVEF</sequence>
<dbReference type="InterPro" id="IPR021765">
    <property type="entry name" value="UstYa-like"/>
</dbReference>
<comment type="pathway">
    <text evidence="1">Mycotoxin biosynthesis.</text>
</comment>
<dbReference type="PANTHER" id="PTHR33365">
    <property type="entry name" value="YALI0B05434P"/>
    <property type="match status" value="1"/>
</dbReference>
<evidence type="ECO:0000256" key="2">
    <source>
        <dbReference type="ARBA" id="ARBA00035112"/>
    </source>
</evidence>
<dbReference type="InParanoid" id="A0A0C3ERE7"/>
<dbReference type="Pfam" id="PF11807">
    <property type="entry name" value="UstYa"/>
    <property type="match status" value="1"/>
</dbReference>
<evidence type="ECO:0000256" key="1">
    <source>
        <dbReference type="ARBA" id="ARBA00004685"/>
    </source>
</evidence>
<dbReference type="HOGENOM" id="CLU_042941_7_0_1"/>
<organism evidence="3 4">
    <name type="scientific">Piloderma croceum (strain F 1598)</name>
    <dbReference type="NCBI Taxonomy" id="765440"/>
    <lineage>
        <taxon>Eukaryota</taxon>
        <taxon>Fungi</taxon>
        <taxon>Dikarya</taxon>
        <taxon>Basidiomycota</taxon>
        <taxon>Agaricomycotina</taxon>
        <taxon>Agaricomycetes</taxon>
        <taxon>Agaricomycetidae</taxon>
        <taxon>Atheliales</taxon>
        <taxon>Atheliaceae</taxon>
        <taxon>Piloderma</taxon>
    </lineage>
</organism>
<evidence type="ECO:0000313" key="4">
    <source>
        <dbReference type="Proteomes" id="UP000054166"/>
    </source>
</evidence>
<reference evidence="3 4" key="1">
    <citation type="submission" date="2014-04" db="EMBL/GenBank/DDBJ databases">
        <authorList>
            <consortium name="DOE Joint Genome Institute"/>
            <person name="Kuo A."/>
            <person name="Tarkka M."/>
            <person name="Buscot F."/>
            <person name="Kohler A."/>
            <person name="Nagy L.G."/>
            <person name="Floudas D."/>
            <person name="Copeland A."/>
            <person name="Barry K.W."/>
            <person name="Cichocki N."/>
            <person name="Veneault-Fourrey C."/>
            <person name="LaButti K."/>
            <person name="Lindquist E.A."/>
            <person name="Lipzen A."/>
            <person name="Lundell T."/>
            <person name="Morin E."/>
            <person name="Murat C."/>
            <person name="Sun H."/>
            <person name="Tunlid A."/>
            <person name="Henrissat B."/>
            <person name="Grigoriev I.V."/>
            <person name="Hibbett D.S."/>
            <person name="Martin F."/>
            <person name="Nordberg H.P."/>
            <person name="Cantor M.N."/>
            <person name="Hua S.X."/>
        </authorList>
    </citation>
    <scope>NUCLEOTIDE SEQUENCE [LARGE SCALE GENOMIC DNA]</scope>
    <source>
        <strain evidence="3 4">F 1598</strain>
    </source>
</reference>
<dbReference type="Proteomes" id="UP000054166">
    <property type="component" value="Unassembled WGS sequence"/>
</dbReference>
<reference evidence="4" key="2">
    <citation type="submission" date="2015-01" db="EMBL/GenBank/DDBJ databases">
        <title>Evolutionary Origins and Diversification of the Mycorrhizal Mutualists.</title>
        <authorList>
            <consortium name="DOE Joint Genome Institute"/>
            <consortium name="Mycorrhizal Genomics Consortium"/>
            <person name="Kohler A."/>
            <person name="Kuo A."/>
            <person name="Nagy L.G."/>
            <person name="Floudas D."/>
            <person name="Copeland A."/>
            <person name="Barry K.W."/>
            <person name="Cichocki N."/>
            <person name="Veneault-Fourrey C."/>
            <person name="LaButti K."/>
            <person name="Lindquist E.A."/>
            <person name="Lipzen A."/>
            <person name="Lundell T."/>
            <person name="Morin E."/>
            <person name="Murat C."/>
            <person name="Riley R."/>
            <person name="Ohm R."/>
            <person name="Sun H."/>
            <person name="Tunlid A."/>
            <person name="Henrissat B."/>
            <person name="Grigoriev I.V."/>
            <person name="Hibbett D.S."/>
            <person name="Martin F."/>
        </authorList>
    </citation>
    <scope>NUCLEOTIDE SEQUENCE [LARGE SCALE GENOMIC DNA]</scope>
    <source>
        <strain evidence="4">F 1598</strain>
    </source>
</reference>
<dbReference type="EMBL" id="KN833050">
    <property type="protein sequence ID" value="KIM75130.1"/>
    <property type="molecule type" value="Genomic_DNA"/>
</dbReference>
<gene>
    <name evidence="3" type="ORF">PILCRDRAFT_827552</name>
</gene>